<dbReference type="PROSITE" id="PS00518">
    <property type="entry name" value="ZF_RING_1"/>
    <property type="match status" value="1"/>
</dbReference>
<evidence type="ECO:0000256" key="1">
    <source>
        <dbReference type="ARBA" id="ARBA00022723"/>
    </source>
</evidence>
<dbReference type="GO" id="GO:0061630">
    <property type="term" value="F:ubiquitin protein ligase activity"/>
    <property type="evidence" value="ECO:0007669"/>
    <property type="project" value="InterPro"/>
</dbReference>
<dbReference type="CTD" id="33565"/>
<feature type="domain" description="CXC MSL2-type" evidence="6">
    <location>
        <begin position="874"/>
        <end position="925"/>
    </location>
</feature>
<dbReference type="Proteomes" id="UP000694843">
    <property type="component" value="Unplaced"/>
</dbReference>
<keyword evidence="4" id="KW-0158">Chromosome</keyword>
<name>A0A8B7NA23_HYAAZ</name>
<dbReference type="InterPro" id="IPR013083">
    <property type="entry name" value="Znf_RING/FYVE/PHD"/>
</dbReference>
<keyword evidence="7" id="KW-1185">Reference proteome</keyword>
<dbReference type="GeneID" id="108667849"/>
<dbReference type="InterPro" id="IPR037922">
    <property type="entry name" value="MSL2"/>
</dbReference>
<sequence>MNAVKLYVSTCRLVLKADFEKESSWSDLDCLLSSLRTALSCFACGKTLSHPHSSNNAMCQHHVCKSCLDNNLSLKVNCCECKNYQMFSENKQLSILLECYKQLCEYIKISPLFQKLVEYENVQNQNELLAIVGHENISDTPVVLNSPVSQTCIPVPNVCSSDEVVSPENGSPMQIEIQAKIEKTWSFDGLSENNVFNDVENSSNVCMFENRHFKNINHSENYLDQNIKGETSQSIENAPVLSPIPEQSDIICSGEIAPALSPILFNPDQLKVIKSTIGEPIFPNVKIPSNLVNSKIELSTSSNYETETNSDSSSLSSISSSLEISPVLHPLGNSPDNPVQEQLDEFNLVPSFTAASVLGLPSSPDLVVSSAADVLESLEEEETYDDLSNINLSACPLSTIEEEDVQNEVTSLANSGLSFSIVPSSLSVIPEKDSKSVLNNLPKIHERNVSLTKDSSLLYISESIKSKLPPCTSVSLNEPTSISQSQTNSTVIASVASGTAQLMQSVSINNVQKANPVIAPHPLTISSSANSLPQTIVSNLSPTKPSTNYLVNNINQCLITPILSPNLKTSMMSPDEIQTIIASNALCSINSSLLHTPLSGSSVLQTSVVPNVILQQAPSQIVHKAMTSEPLMASKPMHPIIPKGLPNTLNGNALVVSTSDSNSLIKSCNLLLTPATSNCDSPRLIVGNCNPNLVHQTFHPVMSHPKFNSSLNQNYIPYSVPSTASATASLPISYSLGASTHHSPSIAYTVASTSAASASVSSNFLNIVPAGTIFSTNINDRKMNSETPTKSSPVLNNGASLYSVMFSEGDSTKITIKRTPPENSFVANPSLNTVHKVPQIRPDHVVSVNLHNNQFNPNLLKKPLAPKAKPKPKPKRKGCRCGNATPSPGKLTCCGQRCPCYVEAKACIECRCKGCRNPHRPGGKKVRPVIPHQANIRIHQIKPVTLQPAVNNCHGNSLSPVIGIPISVSNQFSQQGSANHMSGAANNYVAPSVSSSSSTIRTLQAIHAVKAVQGITSVPKMVSGGQIFNLKDSIAENSLAVNISQKSIVPTSNMVSVKAMKFQFDTPNNPLLNLDNFPHSIETDNSDVEIDS</sequence>
<protein>
    <submittedName>
        <fullName evidence="8">Uncharacterized protein LOC108667849</fullName>
    </submittedName>
</protein>
<feature type="region of interest" description="Disordered" evidence="5">
    <location>
        <begin position="856"/>
        <end position="881"/>
    </location>
</feature>
<keyword evidence="3" id="KW-0862">Zinc</keyword>
<dbReference type="RefSeq" id="XP_018010432.1">
    <property type="nucleotide sequence ID" value="XM_018154943.2"/>
</dbReference>
<dbReference type="PANTHER" id="PTHR16048">
    <property type="entry name" value="MSL2-RELATED"/>
    <property type="match status" value="1"/>
</dbReference>
<dbReference type="PROSITE" id="PS52051">
    <property type="entry name" value="CXC_MSL2"/>
    <property type="match status" value="1"/>
</dbReference>
<dbReference type="AlphaFoldDB" id="A0A8B7NA23"/>
<dbReference type="CDD" id="cd13122">
    <property type="entry name" value="MSL2_CXC"/>
    <property type="match status" value="1"/>
</dbReference>
<organism evidence="7 8">
    <name type="scientific">Hyalella azteca</name>
    <name type="common">Amphipod</name>
    <dbReference type="NCBI Taxonomy" id="294128"/>
    <lineage>
        <taxon>Eukaryota</taxon>
        <taxon>Metazoa</taxon>
        <taxon>Ecdysozoa</taxon>
        <taxon>Arthropoda</taxon>
        <taxon>Crustacea</taxon>
        <taxon>Multicrustacea</taxon>
        <taxon>Malacostraca</taxon>
        <taxon>Eumalacostraca</taxon>
        <taxon>Peracarida</taxon>
        <taxon>Amphipoda</taxon>
        <taxon>Senticaudata</taxon>
        <taxon>Talitrida</taxon>
        <taxon>Talitroidea</taxon>
        <taxon>Hyalellidae</taxon>
        <taxon>Hyalella</taxon>
    </lineage>
</organism>
<gene>
    <name evidence="8" type="primary">LOC108667849</name>
</gene>
<feature type="compositionally biased region" description="Basic residues" evidence="5">
    <location>
        <begin position="868"/>
        <end position="879"/>
    </location>
</feature>
<dbReference type="KEGG" id="hazt:108667849"/>
<evidence type="ECO:0000259" key="6">
    <source>
        <dbReference type="PROSITE" id="PS52051"/>
    </source>
</evidence>
<dbReference type="GO" id="GO:0016567">
    <property type="term" value="P:protein ubiquitination"/>
    <property type="evidence" value="ECO:0007669"/>
    <property type="project" value="TreeGrafter"/>
</dbReference>
<accession>A0A8B7NA23</accession>
<proteinExistence type="inferred from homology"/>
<dbReference type="OrthoDB" id="10012174at2759"/>
<dbReference type="GO" id="GO:0008270">
    <property type="term" value="F:zinc ion binding"/>
    <property type="evidence" value="ECO:0007669"/>
    <property type="project" value="UniProtKB-KW"/>
</dbReference>
<evidence type="ECO:0000256" key="4">
    <source>
        <dbReference type="PROSITE-ProRule" id="PRU01396"/>
    </source>
</evidence>
<keyword evidence="2" id="KW-0863">Zinc-finger</keyword>
<dbReference type="Pfam" id="PF16685">
    <property type="entry name" value="zf-RING_10"/>
    <property type="match status" value="1"/>
</dbReference>
<dbReference type="PANTHER" id="PTHR16048:SF3">
    <property type="entry name" value="E3 UBIQUITIN-PROTEIN LIGASE MSL2"/>
    <property type="match status" value="1"/>
</dbReference>
<dbReference type="GO" id="GO:0072487">
    <property type="term" value="C:MSL complex"/>
    <property type="evidence" value="ECO:0007669"/>
    <property type="project" value="UniProtKB-UniRule"/>
</dbReference>
<dbReference type="Pfam" id="PF16682">
    <property type="entry name" value="MSL2-CXC"/>
    <property type="match status" value="1"/>
</dbReference>
<dbReference type="InterPro" id="IPR032043">
    <property type="entry name" value="Msl2_Znf-RING"/>
</dbReference>
<dbReference type="InterPro" id="IPR017907">
    <property type="entry name" value="Znf_RING_CS"/>
</dbReference>
<dbReference type="InterPro" id="IPR032049">
    <property type="entry name" value="Msl2-CXC"/>
</dbReference>
<comment type="similarity">
    <text evidence="4">Belongs to the MSL2 family.</text>
</comment>
<dbReference type="InterPro" id="IPR033467">
    <property type="entry name" value="Tesmin/TSO1-like_CXC"/>
</dbReference>
<keyword evidence="4" id="KW-0539">Nucleus</keyword>
<dbReference type="Gene3D" id="3.30.40.10">
    <property type="entry name" value="Zinc/RING finger domain, C3HC4 (zinc finger)"/>
    <property type="match status" value="1"/>
</dbReference>
<evidence type="ECO:0000313" key="8">
    <source>
        <dbReference type="RefSeq" id="XP_018010432.1"/>
    </source>
</evidence>
<evidence type="ECO:0000256" key="5">
    <source>
        <dbReference type="SAM" id="MobiDB-lite"/>
    </source>
</evidence>
<feature type="compositionally biased region" description="Low complexity" evidence="5">
    <location>
        <begin position="856"/>
        <end position="867"/>
    </location>
</feature>
<evidence type="ECO:0000256" key="2">
    <source>
        <dbReference type="ARBA" id="ARBA00022771"/>
    </source>
</evidence>
<dbReference type="SMART" id="SM01114">
    <property type="entry name" value="CXC"/>
    <property type="match status" value="1"/>
</dbReference>
<evidence type="ECO:0000256" key="3">
    <source>
        <dbReference type="ARBA" id="ARBA00022833"/>
    </source>
</evidence>
<keyword evidence="1" id="KW-0479">Metal-binding</keyword>
<reference evidence="8" key="1">
    <citation type="submission" date="2025-08" db="UniProtKB">
        <authorList>
            <consortium name="RefSeq"/>
        </authorList>
    </citation>
    <scope>IDENTIFICATION</scope>
    <source>
        <tissue evidence="8">Whole organism</tissue>
    </source>
</reference>
<evidence type="ECO:0000313" key="7">
    <source>
        <dbReference type="Proteomes" id="UP000694843"/>
    </source>
</evidence>